<feature type="binding site" evidence="2">
    <location>
        <position position="256"/>
    </location>
    <ligand>
        <name>substrate</name>
    </ligand>
</feature>
<dbReference type="KEGG" id="coy:HF329_23605"/>
<dbReference type="Gene3D" id="3.40.50.2000">
    <property type="entry name" value="Glycogen Phosphorylase B"/>
    <property type="match status" value="1"/>
</dbReference>
<dbReference type="InterPro" id="IPR020023">
    <property type="entry name" value="PseG"/>
</dbReference>
<dbReference type="EMBL" id="CP051205">
    <property type="protein sequence ID" value="QJB34111.1"/>
    <property type="molecule type" value="Genomic_DNA"/>
</dbReference>
<evidence type="ECO:0000313" key="3">
    <source>
        <dbReference type="EMBL" id="QJB34111.1"/>
    </source>
</evidence>
<reference evidence="4" key="1">
    <citation type="submission" date="2020-04" db="EMBL/GenBank/DDBJ databases">
        <authorList>
            <person name="Kittiwongwattana C."/>
        </authorList>
    </citation>
    <scope>NUCLEOTIDE SEQUENCE [LARGE SCALE GENOMIC DNA]</scope>
    <source>
        <strain evidence="4">1310</strain>
    </source>
</reference>
<dbReference type="AlphaFoldDB" id="A0AAE7D8T4"/>
<accession>A0AAE7D8T4</accession>
<proteinExistence type="predicted"/>
<feature type="active site" description="Proton acceptor" evidence="1">
    <location>
        <position position="19"/>
    </location>
</feature>
<feature type="binding site" evidence="2">
    <location>
        <position position="152"/>
    </location>
    <ligand>
        <name>substrate</name>
    </ligand>
</feature>
<dbReference type="GO" id="GO:0016787">
    <property type="term" value="F:hydrolase activity"/>
    <property type="evidence" value="ECO:0007669"/>
    <property type="project" value="UniProtKB-KW"/>
</dbReference>
<protein>
    <submittedName>
        <fullName evidence="3">UDP-2,4-diacetamido-2,4, 6-trideoxy-beta-L-altropyranose hydrolase</fullName>
        <ecNumber evidence="3">3.6.1.57</ecNumber>
    </submittedName>
</protein>
<keyword evidence="3" id="KW-0378">Hydrolase</keyword>
<evidence type="ECO:0000256" key="2">
    <source>
        <dbReference type="PIRSR" id="PIRSR620023-2"/>
    </source>
</evidence>
<dbReference type="EC" id="3.6.1.57" evidence="3"/>
<feature type="binding site" evidence="2">
    <location>
        <begin position="251"/>
        <end position="252"/>
    </location>
    <ligand>
        <name>substrate</name>
    </ligand>
</feature>
<evidence type="ECO:0000256" key="1">
    <source>
        <dbReference type="PIRSR" id="PIRSR620023-1"/>
    </source>
</evidence>
<organism evidence="3 4">
    <name type="scientific">Chitinophaga oryzae</name>
    <dbReference type="NCBI Taxonomy" id="2725414"/>
    <lineage>
        <taxon>Bacteria</taxon>
        <taxon>Pseudomonadati</taxon>
        <taxon>Bacteroidota</taxon>
        <taxon>Chitinophagia</taxon>
        <taxon>Chitinophagales</taxon>
        <taxon>Chitinophagaceae</taxon>
        <taxon>Chitinophaga</taxon>
    </lineage>
</organism>
<name>A0AAE7D8T4_9BACT</name>
<gene>
    <name evidence="3" type="primary">pseG</name>
    <name evidence="3" type="ORF">HF329_23605</name>
</gene>
<evidence type="ECO:0000313" key="4">
    <source>
        <dbReference type="Proteomes" id="UP000502421"/>
    </source>
</evidence>
<dbReference type="NCBIfam" id="TIGR03590">
    <property type="entry name" value="PseG"/>
    <property type="match status" value="1"/>
</dbReference>
<dbReference type="Gene3D" id="3.40.50.11190">
    <property type="match status" value="1"/>
</dbReference>
<dbReference type="RefSeq" id="WP_168807855.1">
    <property type="nucleotide sequence ID" value="NZ_CP051205.1"/>
</dbReference>
<sequence length="326" mass="36120">MKSRVFFRADGNSKIGLGHVIRTCALAHMLRHDFDCFFLIQAPLDTLRKEILLSGAQVIELPPQTDYLADARHCAAFFTDKDIMVLDGYNFSSDYQCVVKTSGAKLVCIDDIHQYHFYADAVINHAGGITPADYSAAPDTDFYLGPAYALLREPFLHAARNRALASRQNQLLISMGGADPNNDTLSVLSKALKSETIDDFYVVIGGAYKYLEELEAFIGGQNKSIYLRKNLTAIDMCNLMRQCGVAVCPPSSTAFEYLSVGGQLYLHMIADNQRDIGKYFLESGLAFDFDRFGQIGGRQASDALSLQQAIFDGQSDSRLIQIFKTL</sequence>
<dbReference type="Proteomes" id="UP000502421">
    <property type="component" value="Chromosome"/>
</dbReference>